<dbReference type="RefSeq" id="WP_143248574.1">
    <property type="nucleotide sequence ID" value="NZ_NEWD01000016.1"/>
</dbReference>
<reference evidence="3 4" key="1">
    <citation type="submission" date="2017-05" db="EMBL/GenBank/DDBJ databases">
        <title>Bifidobacterium vansinderenii sp. nov.</title>
        <authorList>
            <person name="Lugli G.A."/>
            <person name="Duranti S."/>
            <person name="Mangifesta M."/>
        </authorList>
    </citation>
    <scope>NUCLEOTIDE SEQUENCE [LARGE SCALE GENOMIC DNA]</scope>
    <source>
        <strain evidence="3 4">Tam10B</strain>
    </source>
</reference>
<evidence type="ECO:0000256" key="1">
    <source>
        <dbReference type="SAM" id="MobiDB-lite"/>
    </source>
</evidence>
<evidence type="ECO:0000313" key="3">
    <source>
        <dbReference type="EMBL" id="OXN00408.1"/>
    </source>
</evidence>
<accession>A0A229VXP9</accession>
<sequence length="289" mass="31645">MIRVTRRTSRIVLVVTCIIIVLVIAAGAVLITSRITKPDRASEQTGITAAQQDQRMGMARETTEGQRAAIITGTARQRAEERFGTTLTDEELPDCLKEKMTVSQATACARRITQAVKEKHDREEAAKQAEEQRKAEEAARAKAEQDAASQEANEEQQPPVNQPEGNQTNPEPAPVQQEPVNHATVRTCYAGQGKPQSECAWAINLGGLVKTTYDGGPGETLIDYAAHNNEGGAWILDVKVGDEVIIDGEHYRATKLRDFAFNEVDPDPIMLQTCLPGGERARFVTLERA</sequence>
<feature type="compositionally biased region" description="Polar residues" evidence="1">
    <location>
        <begin position="43"/>
        <end position="54"/>
    </location>
</feature>
<feature type="region of interest" description="Disordered" evidence="1">
    <location>
        <begin position="42"/>
        <end position="61"/>
    </location>
</feature>
<dbReference type="AlphaFoldDB" id="A0A229VXP9"/>
<evidence type="ECO:0000313" key="4">
    <source>
        <dbReference type="Proteomes" id="UP000215433"/>
    </source>
</evidence>
<evidence type="ECO:0000256" key="2">
    <source>
        <dbReference type="SAM" id="Phobius"/>
    </source>
</evidence>
<feature type="region of interest" description="Disordered" evidence="1">
    <location>
        <begin position="118"/>
        <end position="178"/>
    </location>
</feature>
<keyword evidence="2" id="KW-0812">Transmembrane</keyword>
<feature type="compositionally biased region" description="Polar residues" evidence="1">
    <location>
        <begin position="155"/>
        <end position="170"/>
    </location>
</feature>
<feature type="transmembrane region" description="Helical" evidence="2">
    <location>
        <begin position="12"/>
        <end position="31"/>
    </location>
</feature>
<keyword evidence="2" id="KW-0472">Membrane</keyword>
<comment type="caution">
    <text evidence="3">The sequence shown here is derived from an EMBL/GenBank/DDBJ whole genome shotgun (WGS) entry which is preliminary data.</text>
</comment>
<gene>
    <name evidence="3" type="ORF">Tam10B_1278</name>
</gene>
<protein>
    <recommendedName>
        <fullName evidence="5">Sortase</fullName>
    </recommendedName>
</protein>
<feature type="compositionally biased region" description="Basic and acidic residues" evidence="1">
    <location>
        <begin position="118"/>
        <end position="145"/>
    </location>
</feature>
<organism evidence="3 4">
    <name type="scientific">Bifidobacterium vansinderenii</name>
    <dbReference type="NCBI Taxonomy" id="1984871"/>
    <lineage>
        <taxon>Bacteria</taxon>
        <taxon>Bacillati</taxon>
        <taxon>Actinomycetota</taxon>
        <taxon>Actinomycetes</taxon>
        <taxon>Bifidobacteriales</taxon>
        <taxon>Bifidobacteriaceae</taxon>
        <taxon>Bifidobacterium</taxon>
    </lineage>
</organism>
<name>A0A229VXP9_9BIFI</name>
<dbReference type="Proteomes" id="UP000215433">
    <property type="component" value="Unassembled WGS sequence"/>
</dbReference>
<keyword evidence="4" id="KW-1185">Reference proteome</keyword>
<proteinExistence type="predicted"/>
<dbReference type="EMBL" id="NEWD01000016">
    <property type="protein sequence ID" value="OXN00408.1"/>
    <property type="molecule type" value="Genomic_DNA"/>
</dbReference>
<keyword evidence="2" id="KW-1133">Transmembrane helix</keyword>
<dbReference type="OrthoDB" id="3242302at2"/>
<evidence type="ECO:0008006" key="5">
    <source>
        <dbReference type="Google" id="ProtNLM"/>
    </source>
</evidence>